<feature type="compositionally biased region" description="Polar residues" evidence="1">
    <location>
        <begin position="725"/>
        <end position="751"/>
    </location>
</feature>
<evidence type="ECO:0000259" key="2">
    <source>
        <dbReference type="Pfam" id="PF10545"/>
    </source>
</evidence>
<accession>A0AAV8X1Y8</accession>
<protein>
    <recommendedName>
        <fullName evidence="2">MADF domain-containing protein</fullName>
    </recommendedName>
</protein>
<keyword evidence="4" id="KW-1185">Reference proteome</keyword>
<reference evidence="3" key="1">
    <citation type="journal article" date="2023" name="Insect Mol. Biol.">
        <title>Genome sequencing provides insights into the evolution of gene families encoding plant cell wall-degrading enzymes in longhorned beetles.</title>
        <authorList>
            <person name="Shin N.R."/>
            <person name="Okamura Y."/>
            <person name="Kirsch R."/>
            <person name="Pauchet Y."/>
        </authorList>
    </citation>
    <scope>NUCLEOTIDE SEQUENCE</scope>
    <source>
        <strain evidence="3">AMC_N1</strain>
    </source>
</reference>
<feature type="domain" description="MADF" evidence="2">
    <location>
        <begin position="490"/>
        <end position="524"/>
    </location>
</feature>
<sequence length="806" mass="91249">MSTRRALSLSDKVNILEKYDLLPKMGQLEAAGTLLRHKAEDLAAKMGNDNFKATEGCGSIVGRREKIFPTKKLMENKVTQILQVQVYGLNKNGPLSSPNFNPPMYSMQMKLACTTEHYLNTLTSKKTPSCKFTCKKPFKGTHSTTTTSSYPAISGHGSAQWDEMANTLNIIYSTMPKFKGRNTNRGNWSQEHEESMRRSYFRKNGLEASSLAKKSPSTPNLDYSLKLLIPEHETALVDYVKDLSSRLMPLSREEFLQLTFQLAEKLKIPHRFSKTKKMAGKDFYQAFMSRHPDLSLRTPESTSLMRCVGFNRPQPPPHTTHKLQPLDRTFMKPFKDAYYEACGLWMRKNPGARITQYEIAGLVNTAFTKVSRNAIAQKGFECTGIVPFNAQIFDDLDFMSSEMTNIAIYNVQPANSSAQASTVENNENENGRWYGFLGTDSELKSSIVWIYCAKFRVFGSNLRRLGLSLLIRQATMADLRQCSREFLTEFIALYESFPCVWRVKSKEYSDRDKKAEAYERIGKVNKSIRSGSGEDEIYKPSLWYFDLLHFLNDQETPRQSRNTMDENEESAVDEPPEQVEEDVHESAADGGRSETPATSLSEASTPHSSNILSRNTSRSHSSTRKRKGVPNDDGTTDIMKLVGNKLESLQAEDAFQVFGKHVANKLRDVPSSQNAIAQKLISDVLFEAELGTLTRNFQIVDMTSQRQDDFGLVNGRNWRQHNMPQHPQNMSHTRSSQVGQYHSFSQQSQPMPHTYVPEQLTHTQEYETIGQIPAVSRNIPQEGNQDQQTLLAHSSAANYLSTFQSN</sequence>
<organism evidence="3 4">
    <name type="scientific">Aromia moschata</name>
    <dbReference type="NCBI Taxonomy" id="1265417"/>
    <lineage>
        <taxon>Eukaryota</taxon>
        <taxon>Metazoa</taxon>
        <taxon>Ecdysozoa</taxon>
        <taxon>Arthropoda</taxon>
        <taxon>Hexapoda</taxon>
        <taxon>Insecta</taxon>
        <taxon>Pterygota</taxon>
        <taxon>Neoptera</taxon>
        <taxon>Endopterygota</taxon>
        <taxon>Coleoptera</taxon>
        <taxon>Polyphaga</taxon>
        <taxon>Cucujiformia</taxon>
        <taxon>Chrysomeloidea</taxon>
        <taxon>Cerambycidae</taxon>
        <taxon>Cerambycinae</taxon>
        <taxon>Callichromatini</taxon>
        <taxon>Aromia</taxon>
    </lineage>
</organism>
<feature type="compositionally biased region" description="Polar residues" evidence="1">
    <location>
        <begin position="595"/>
        <end position="612"/>
    </location>
</feature>
<dbReference type="Proteomes" id="UP001162162">
    <property type="component" value="Unassembled WGS sequence"/>
</dbReference>
<evidence type="ECO:0000313" key="3">
    <source>
        <dbReference type="EMBL" id="KAJ8932481.1"/>
    </source>
</evidence>
<feature type="compositionally biased region" description="Acidic residues" evidence="1">
    <location>
        <begin position="565"/>
        <end position="583"/>
    </location>
</feature>
<feature type="region of interest" description="Disordered" evidence="1">
    <location>
        <begin position="725"/>
        <end position="752"/>
    </location>
</feature>
<dbReference type="InterPro" id="IPR006578">
    <property type="entry name" value="MADF-dom"/>
</dbReference>
<evidence type="ECO:0000313" key="4">
    <source>
        <dbReference type="Proteomes" id="UP001162162"/>
    </source>
</evidence>
<evidence type="ECO:0000256" key="1">
    <source>
        <dbReference type="SAM" id="MobiDB-lite"/>
    </source>
</evidence>
<comment type="caution">
    <text evidence="3">The sequence shown here is derived from an EMBL/GenBank/DDBJ whole genome shotgun (WGS) entry which is preliminary data.</text>
</comment>
<dbReference type="PANTHER" id="PTHR21505">
    <property type="entry name" value="MADF DOMAIN-CONTAINING PROTEIN-RELATED"/>
    <property type="match status" value="1"/>
</dbReference>
<name>A0AAV8X1Y8_9CUCU</name>
<dbReference type="PANTHER" id="PTHR21505:SF8">
    <property type="entry name" value="DPT-YFP REPRESSOR BY OVEREXPRESSION, ISOFORM D-RELATED"/>
    <property type="match status" value="1"/>
</dbReference>
<feature type="region of interest" description="Disordered" evidence="1">
    <location>
        <begin position="556"/>
        <end position="636"/>
    </location>
</feature>
<dbReference type="Pfam" id="PF10545">
    <property type="entry name" value="MADF_DNA_bdg"/>
    <property type="match status" value="1"/>
</dbReference>
<dbReference type="AlphaFoldDB" id="A0AAV8X1Y8"/>
<dbReference type="EMBL" id="JAPWTK010001452">
    <property type="protein sequence ID" value="KAJ8932481.1"/>
    <property type="molecule type" value="Genomic_DNA"/>
</dbReference>
<gene>
    <name evidence="3" type="ORF">NQ318_001656</name>
</gene>
<proteinExistence type="predicted"/>